<feature type="compositionally biased region" description="Basic and acidic residues" evidence="4">
    <location>
        <begin position="1"/>
        <end position="15"/>
    </location>
</feature>
<accession>A0AAD5MZ71</accession>
<dbReference type="PANTHER" id="PTHR22706">
    <property type="entry name" value="ASSEMBLY FACTOR FOR SPINDLE MICROTUBULES"/>
    <property type="match status" value="1"/>
</dbReference>
<dbReference type="GO" id="GO:0005516">
    <property type="term" value="F:calmodulin binding"/>
    <property type="evidence" value="ECO:0007669"/>
    <property type="project" value="UniProtKB-KW"/>
</dbReference>
<dbReference type="GO" id="GO:0005737">
    <property type="term" value="C:cytoplasm"/>
    <property type="evidence" value="ECO:0007669"/>
    <property type="project" value="UniProtKB-SubCell"/>
</dbReference>
<dbReference type="PANTHER" id="PTHR22706:SF1">
    <property type="entry name" value="ASSEMBLY FACTOR FOR SPINDLE MICROTUBULES"/>
    <property type="match status" value="1"/>
</dbReference>
<feature type="region of interest" description="Disordered" evidence="4">
    <location>
        <begin position="1"/>
        <end position="22"/>
    </location>
</feature>
<dbReference type="InterPro" id="IPR051185">
    <property type="entry name" value="ASPM"/>
</dbReference>
<keyword evidence="7" id="KW-1185">Reference proteome</keyword>
<organism evidence="6 7">
    <name type="scientific">Parelaphostrongylus tenuis</name>
    <name type="common">Meningeal worm</name>
    <dbReference type="NCBI Taxonomy" id="148309"/>
    <lineage>
        <taxon>Eukaryota</taxon>
        <taxon>Metazoa</taxon>
        <taxon>Ecdysozoa</taxon>
        <taxon>Nematoda</taxon>
        <taxon>Chromadorea</taxon>
        <taxon>Rhabditida</taxon>
        <taxon>Rhabditina</taxon>
        <taxon>Rhabditomorpha</taxon>
        <taxon>Strongyloidea</taxon>
        <taxon>Metastrongylidae</taxon>
        <taxon>Parelaphostrongylus</taxon>
    </lineage>
</organism>
<name>A0AAD5MZ71_PARTN</name>
<comment type="caution">
    <text evidence="6">The sequence shown here is derived from an EMBL/GenBank/DDBJ whole genome shotgun (WGS) entry which is preliminary data.</text>
</comment>
<dbReference type="Gene3D" id="1.10.418.10">
    <property type="entry name" value="Calponin-like domain"/>
    <property type="match status" value="1"/>
</dbReference>
<feature type="region of interest" description="Disordered" evidence="4">
    <location>
        <begin position="112"/>
        <end position="132"/>
    </location>
</feature>
<dbReference type="GO" id="GO:0000922">
    <property type="term" value="C:spindle pole"/>
    <property type="evidence" value="ECO:0007669"/>
    <property type="project" value="TreeGrafter"/>
</dbReference>
<evidence type="ECO:0000256" key="4">
    <source>
        <dbReference type="SAM" id="MobiDB-lite"/>
    </source>
</evidence>
<dbReference type="GO" id="GO:0000278">
    <property type="term" value="P:mitotic cell cycle"/>
    <property type="evidence" value="ECO:0007669"/>
    <property type="project" value="TreeGrafter"/>
</dbReference>
<dbReference type="Proteomes" id="UP001196413">
    <property type="component" value="Unassembled WGS sequence"/>
</dbReference>
<evidence type="ECO:0000256" key="2">
    <source>
        <dbReference type="ARBA" id="ARBA00022490"/>
    </source>
</evidence>
<keyword evidence="3" id="KW-0112">Calmodulin-binding</keyword>
<evidence type="ECO:0000313" key="7">
    <source>
        <dbReference type="Proteomes" id="UP001196413"/>
    </source>
</evidence>
<dbReference type="InterPro" id="IPR001715">
    <property type="entry name" value="CH_dom"/>
</dbReference>
<proteinExistence type="predicted"/>
<sequence length="770" mass="86236">MENKSLNDGTAEQRKTVRFSSTPEEYVFNANRTWQGSNGGSTAAPMTSDENLFRVPTALKKKDSRNTSLSKKVPLGELHHGGVELTFSPGTKATEDKFKSKIRKLREMQEKRTLARVSNYPKSTSSLGEVPSGEIHHGRVELTISPGTKATEDKFKKKIRKLQEMQEKRKHDRANKTLTPKIDLAGTEESFLKRNSIERRNLQSSQLAYSVPEPSFSDISCIRSSDATFSLKPSAVRNSANVVCSTPLRQIPQLLARTPLISGPSASDMATPVQMSHPATIANSTMKEMVIASSADYLLSKEDRAQNQMKAMSVWCNMILRSQYEYEELDMGTTKHEANKMLQDLLLKSKLPKSTSELDRKPFSYADFLRKQKRDCIREAASRFFKASEVPKRIRSLVKDRVFFVRADCNVHSDLTLQTTLLRLFLSFHPAWLHLGLETIFATEIKVGDDEGFAQVISRFIVKHLFSDSKIMKNKKFAYGGGKLITDAGREALHSHFLLYTSLFCYFVESAKAASIIKHNPGMFSKKSTFKSMEDVFSELSREVLSGSGTPMSRAFSKIGFKATIKQTFLDNCTYSVSTFGELTDGVVLGKIIELVTECSPGILMSRLREPRGDRLRKIGNVKICLQVASERGIDVQAIKPESIVSGNSDAILEVLWKLVGVYVCSREDLALRRSSLTLRKFYGEELPTIPEKATSEELVLQLCRQIGDQMGIKVESLNDLRDGMVFAGAWRMYNVNAPDIRLYPGDSLLLKVANAAESNLDVPWAYTIL</sequence>
<dbReference type="AlphaFoldDB" id="A0AAD5MZ71"/>
<dbReference type="PROSITE" id="PS50021">
    <property type="entry name" value="CH"/>
    <property type="match status" value="1"/>
</dbReference>
<gene>
    <name evidence="6" type="ORF">KIN20_015949</name>
</gene>
<comment type="subcellular location">
    <subcellularLocation>
        <location evidence="1">Cytoplasm</location>
    </subcellularLocation>
</comment>
<dbReference type="SUPFAM" id="SSF47576">
    <property type="entry name" value="Calponin-homology domain, CH-domain"/>
    <property type="match status" value="1"/>
</dbReference>
<dbReference type="EMBL" id="JAHQIW010003231">
    <property type="protein sequence ID" value="KAJ1357742.1"/>
    <property type="molecule type" value="Genomic_DNA"/>
</dbReference>
<feature type="domain" description="Calponin-homology (CH)" evidence="5">
    <location>
        <begin position="531"/>
        <end position="664"/>
    </location>
</feature>
<dbReference type="GO" id="GO:0051295">
    <property type="term" value="P:establishment of meiotic spindle localization"/>
    <property type="evidence" value="ECO:0007669"/>
    <property type="project" value="TreeGrafter"/>
</dbReference>
<feature type="region of interest" description="Disordered" evidence="4">
    <location>
        <begin position="30"/>
        <end position="49"/>
    </location>
</feature>
<protein>
    <recommendedName>
        <fullName evidence="5">Calponin-homology (CH) domain-containing protein</fullName>
    </recommendedName>
</protein>
<evidence type="ECO:0000259" key="5">
    <source>
        <dbReference type="PROSITE" id="PS50021"/>
    </source>
</evidence>
<dbReference type="Pfam" id="PF00307">
    <property type="entry name" value="CH"/>
    <property type="match status" value="1"/>
</dbReference>
<evidence type="ECO:0000256" key="3">
    <source>
        <dbReference type="ARBA" id="ARBA00022860"/>
    </source>
</evidence>
<evidence type="ECO:0000256" key="1">
    <source>
        <dbReference type="ARBA" id="ARBA00004496"/>
    </source>
</evidence>
<dbReference type="InterPro" id="IPR036872">
    <property type="entry name" value="CH_dom_sf"/>
</dbReference>
<keyword evidence="2" id="KW-0963">Cytoplasm</keyword>
<evidence type="ECO:0000313" key="6">
    <source>
        <dbReference type="EMBL" id="KAJ1357742.1"/>
    </source>
</evidence>
<dbReference type="GO" id="GO:0007051">
    <property type="term" value="P:spindle organization"/>
    <property type="evidence" value="ECO:0007669"/>
    <property type="project" value="TreeGrafter"/>
</dbReference>
<reference evidence="6" key="1">
    <citation type="submission" date="2021-06" db="EMBL/GenBank/DDBJ databases">
        <title>Parelaphostrongylus tenuis whole genome reference sequence.</title>
        <authorList>
            <person name="Garwood T.J."/>
            <person name="Larsen P.A."/>
            <person name="Fountain-Jones N.M."/>
            <person name="Garbe J.R."/>
            <person name="Macchietto M.G."/>
            <person name="Kania S.A."/>
            <person name="Gerhold R.W."/>
            <person name="Richards J.E."/>
            <person name="Wolf T.M."/>
        </authorList>
    </citation>
    <scope>NUCLEOTIDE SEQUENCE</scope>
    <source>
        <strain evidence="6">MNPRO001-30</strain>
        <tissue evidence="6">Meninges</tissue>
    </source>
</reference>